<proteinExistence type="predicted"/>
<reference evidence="1 2" key="1">
    <citation type="journal article" date="2018" name="Front. Plant Sci.">
        <title>Red Clover (Trifolium pratense) and Zigzag Clover (T. medium) - A Picture of Genomic Similarities and Differences.</title>
        <authorList>
            <person name="Dluhosova J."/>
            <person name="Istvanek J."/>
            <person name="Nedelnik J."/>
            <person name="Repkova J."/>
        </authorList>
    </citation>
    <scope>NUCLEOTIDE SEQUENCE [LARGE SCALE GENOMIC DNA]</scope>
    <source>
        <strain evidence="2">cv. 10/8</strain>
        <tissue evidence="1">Leaf</tissue>
    </source>
</reference>
<evidence type="ECO:0000313" key="1">
    <source>
        <dbReference type="EMBL" id="MCI57420.1"/>
    </source>
</evidence>
<protein>
    <submittedName>
        <fullName evidence="1">Uncharacterized protein</fullName>
    </submittedName>
</protein>
<keyword evidence="2" id="KW-1185">Reference proteome</keyword>
<feature type="non-terminal residue" evidence="1">
    <location>
        <position position="82"/>
    </location>
</feature>
<sequence>MNVEADAGKSHYNKDDVLNSQAQSLPLPEIDLDPALLQPLNIAYLAQPSDLPPITSEINLDSVAEGIKIAAEIHKNKSNELS</sequence>
<dbReference type="AlphaFoldDB" id="A0A392TB35"/>
<evidence type="ECO:0000313" key="2">
    <source>
        <dbReference type="Proteomes" id="UP000265520"/>
    </source>
</evidence>
<organism evidence="1 2">
    <name type="scientific">Trifolium medium</name>
    <dbReference type="NCBI Taxonomy" id="97028"/>
    <lineage>
        <taxon>Eukaryota</taxon>
        <taxon>Viridiplantae</taxon>
        <taxon>Streptophyta</taxon>
        <taxon>Embryophyta</taxon>
        <taxon>Tracheophyta</taxon>
        <taxon>Spermatophyta</taxon>
        <taxon>Magnoliopsida</taxon>
        <taxon>eudicotyledons</taxon>
        <taxon>Gunneridae</taxon>
        <taxon>Pentapetalae</taxon>
        <taxon>rosids</taxon>
        <taxon>fabids</taxon>
        <taxon>Fabales</taxon>
        <taxon>Fabaceae</taxon>
        <taxon>Papilionoideae</taxon>
        <taxon>50 kb inversion clade</taxon>
        <taxon>NPAAA clade</taxon>
        <taxon>Hologalegina</taxon>
        <taxon>IRL clade</taxon>
        <taxon>Trifolieae</taxon>
        <taxon>Trifolium</taxon>
    </lineage>
</organism>
<dbReference type="EMBL" id="LXQA010528668">
    <property type="protein sequence ID" value="MCI57420.1"/>
    <property type="molecule type" value="Genomic_DNA"/>
</dbReference>
<name>A0A392TB35_9FABA</name>
<accession>A0A392TB35</accession>
<comment type="caution">
    <text evidence="1">The sequence shown here is derived from an EMBL/GenBank/DDBJ whole genome shotgun (WGS) entry which is preliminary data.</text>
</comment>
<dbReference type="Proteomes" id="UP000265520">
    <property type="component" value="Unassembled WGS sequence"/>
</dbReference>